<dbReference type="FunFam" id="1.10.238.10:FF:000001">
    <property type="entry name" value="Calmodulin 1"/>
    <property type="match status" value="1"/>
</dbReference>
<evidence type="ECO:0000313" key="4">
    <source>
        <dbReference type="Proteomes" id="UP001152320"/>
    </source>
</evidence>
<dbReference type="InterPro" id="IPR050230">
    <property type="entry name" value="CALM/Myosin/TropC-like"/>
</dbReference>
<accession>A0A9Q1C100</accession>
<dbReference type="SUPFAM" id="SSF47473">
    <property type="entry name" value="EF-hand"/>
    <property type="match status" value="1"/>
</dbReference>
<sequence length="116" mass="13639">MRSLGVSPTAEEIREYRKMYEKDGKIKFDDFLKMMAAQSKLPDPQKEILDAFRLSDVEKRGFIMTTEFKRIMTTFGEELPEREVDAVLREFGIQKNGFVKYEEVVPRMLRPLPSEL</sequence>
<dbReference type="CDD" id="cd00051">
    <property type="entry name" value="EFh"/>
    <property type="match status" value="1"/>
</dbReference>
<dbReference type="PANTHER" id="PTHR23048">
    <property type="entry name" value="MYOSIN LIGHT CHAIN 1, 3"/>
    <property type="match status" value="1"/>
</dbReference>
<name>A0A9Q1C100_HOLLE</name>
<dbReference type="GO" id="GO:0005509">
    <property type="term" value="F:calcium ion binding"/>
    <property type="evidence" value="ECO:0007669"/>
    <property type="project" value="InterPro"/>
</dbReference>
<dbReference type="InterPro" id="IPR002048">
    <property type="entry name" value="EF_hand_dom"/>
</dbReference>
<dbReference type="EMBL" id="JAIZAY010000009">
    <property type="protein sequence ID" value="KAJ8036154.1"/>
    <property type="molecule type" value="Genomic_DNA"/>
</dbReference>
<dbReference type="Pfam" id="PF13499">
    <property type="entry name" value="EF-hand_7"/>
    <property type="match status" value="1"/>
</dbReference>
<protein>
    <submittedName>
        <fullName evidence="3">Calmodulin-like protein 4</fullName>
    </submittedName>
</protein>
<gene>
    <name evidence="3" type="ORF">HOLleu_20040</name>
</gene>
<keyword evidence="4" id="KW-1185">Reference proteome</keyword>
<dbReference type="InterPro" id="IPR011992">
    <property type="entry name" value="EF-hand-dom_pair"/>
</dbReference>
<dbReference type="Proteomes" id="UP001152320">
    <property type="component" value="Chromosome 9"/>
</dbReference>
<comment type="caution">
    <text evidence="3">The sequence shown here is derived from an EMBL/GenBank/DDBJ whole genome shotgun (WGS) entry which is preliminary data.</text>
</comment>
<feature type="domain" description="EF-hand" evidence="2">
    <location>
        <begin position="43"/>
        <end position="78"/>
    </location>
</feature>
<dbReference type="Gene3D" id="1.10.238.10">
    <property type="entry name" value="EF-hand"/>
    <property type="match status" value="2"/>
</dbReference>
<organism evidence="3 4">
    <name type="scientific">Holothuria leucospilota</name>
    <name type="common">Black long sea cucumber</name>
    <name type="synonym">Mertensiothuria leucospilota</name>
    <dbReference type="NCBI Taxonomy" id="206669"/>
    <lineage>
        <taxon>Eukaryota</taxon>
        <taxon>Metazoa</taxon>
        <taxon>Echinodermata</taxon>
        <taxon>Eleutherozoa</taxon>
        <taxon>Echinozoa</taxon>
        <taxon>Holothuroidea</taxon>
        <taxon>Aspidochirotacea</taxon>
        <taxon>Aspidochirotida</taxon>
        <taxon>Holothuriidae</taxon>
        <taxon>Holothuria</taxon>
    </lineage>
</organism>
<dbReference type="GO" id="GO:0016460">
    <property type="term" value="C:myosin II complex"/>
    <property type="evidence" value="ECO:0007669"/>
    <property type="project" value="TreeGrafter"/>
</dbReference>
<evidence type="ECO:0000259" key="2">
    <source>
        <dbReference type="PROSITE" id="PS50222"/>
    </source>
</evidence>
<evidence type="ECO:0000313" key="3">
    <source>
        <dbReference type="EMBL" id="KAJ8036154.1"/>
    </source>
</evidence>
<evidence type="ECO:0000256" key="1">
    <source>
        <dbReference type="ARBA" id="ARBA00022737"/>
    </source>
</evidence>
<dbReference type="AlphaFoldDB" id="A0A9Q1C100"/>
<dbReference type="PROSITE" id="PS50222">
    <property type="entry name" value="EF_HAND_2"/>
    <property type="match status" value="1"/>
</dbReference>
<dbReference type="OrthoDB" id="435273at2759"/>
<proteinExistence type="predicted"/>
<reference evidence="3" key="1">
    <citation type="submission" date="2021-10" db="EMBL/GenBank/DDBJ databases">
        <title>Tropical sea cucumber genome reveals ecological adaptation and Cuvierian tubules defense mechanism.</title>
        <authorList>
            <person name="Chen T."/>
        </authorList>
    </citation>
    <scope>NUCLEOTIDE SEQUENCE</scope>
    <source>
        <strain evidence="3">Nanhai2018</strain>
        <tissue evidence="3">Muscle</tissue>
    </source>
</reference>
<dbReference type="PANTHER" id="PTHR23048:SF0">
    <property type="entry name" value="CALMODULIN LIKE 3"/>
    <property type="match status" value="1"/>
</dbReference>
<keyword evidence="1" id="KW-0677">Repeat</keyword>